<dbReference type="Pfam" id="PF01022">
    <property type="entry name" value="HTH_5"/>
    <property type="match status" value="1"/>
</dbReference>
<keyword evidence="3" id="KW-0804">Transcription</keyword>
<proteinExistence type="predicted"/>
<name>A0A0H5RX49_9MYCO</name>
<dbReference type="InterPro" id="IPR048226">
    <property type="entry name" value="Rv2640c-like"/>
</dbReference>
<accession>A0A0H5RX49</accession>
<dbReference type="PROSITE" id="PS50987">
    <property type="entry name" value="HTH_ARSR_2"/>
    <property type="match status" value="1"/>
</dbReference>
<dbReference type="NCBIfam" id="NF033788">
    <property type="entry name" value="HTH_metalloreg"/>
    <property type="match status" value="1"/>
</dbReference>
<evidence type="ECO:0000313" key="5">
    <source>
        <dbReference type="EMBL" id="CRZ18386.1"/>
    </source>
</evidence>
<dbReference type="PRINTS" id="PR00778">
    <property type="entry name" value="HTHARSR"/>
</dbReference>
<dbReference type="InterPro" id="IPR011991">
    <property type="entry name" value="ArsR-like_HTH"/>
</dbReference>
<dbReference type="CDD" id="cd00090">
    <property type="entry name" value="HTH_ARSR"/>
    <property type="match status" value="1"/>
</dbReference>
<dbReference type="GO" id="GO:0003700">
    <property type="term" value="F:DNA-binding transcription factor activity"/>
    <property type="evidence" value="ECO:0007669"/>
    <property type="project" value="InterPro"/>
</dbReference>
<dbReference type="InterPro" id="IPR051081">
    <property type="entry name" value="HTH_MetalResp_TranReg"/>
</dbReference>
<dbReference type="InterPro" id="IPR036388">
    <property type="entry name" value="WH-like_DNA-bd_sf"/>
</dbReference>
<dbReference type="InterPro" id="IPR001845">
    <property type="entry name" value="HTH_ArsR_DNA-bd_dom"/>
</dbReference>
<evidence type="ECO:0000313" key="6">
    <source>
        <dbReference type="Proteomes" id="UP000199147"/>
    </source>
</evidence>
<dbReference type="Proteomes" id="UP000199147">
    <property type="component" value="Unassembled WGS sequence"/>
</dbReference>
<dbReference type="AlphaFoldDB" id="A0A0H5RX49"/>
<dbReference type="NCBIfam" id="NF041413">
    <property type="entry name" value="ArsR_Rv2640c_fam"/>
    <property type="match status" value="1"/>
</dbReference>
<dbReference type="Gene3D" id="1.10.10.10">
    <property type="entry name" value="Winged helix-like DNA-binding domain superfamily/Winged helix DNA-binding domain"/>
    <property type="match status" value="1"/>
</dbReference>
<dbReference type="OrthoDB" id="9798835at2"/>
<dbReference type="InterPro" id="IPR036390">
    <property type="entry name" value="WH_DNA-bd_sf"/>
</dbReference>
<dbReference type="SUPFAM" id="SSF46785">
    <property type="entry name" value="Winged helix' DNA-binding domain"/>
    <property type="match status" value="1"/>
</dbReference>
<feature type="domain" description="HTH arsR-type" evidence="4">
    <location>
        <begin position="24"/>
        <end position="119"/>
    </location>
</feature>
<dbReference type="GO" id="GO:0003677">
    <property type="term" value="F:DNA binding"/>
    <property type="evidence" value="ECO:0007669"/>
    <property type="project" value="UniProtKB-KW"/>
</dbReference>
<protein>
    <submittedName>
        <fullName evidence="5">ArsR family transcriptional regulator</fullName>
    </submittedName>
</protein>
<dbReference type="PANTHER" id="PTHR33154:SF18">
    <property type="entry name" value="ARSENICAL RESISTANCE OPERON REPRESSOR"/>
    <property type="match status" value="1"/>
</dbReference>
<keyword evidence="1" id="KW-0805">Transcription regulation</keyword>
<evidence type="ECO:0000256" key="3">
    <source>
        <dbReference type="ARBA" id="ARBA00023163"/>
    </source>
</evidence>
<sequence length="119" mass="12638">MPKALPVVDTSEPVCCSPVAAGPIDDDGALEIALRLKALADPVRVKLVSLLFSAEAGEVCGCDLAAAVALAESTVSHHLSQLRRAGMVESERRGMNVYHRPRRDSLVALCTVLDPNCCR</sequence>
<evidence type="ECO:0000259" key="4">
    <source>
        <dbReference type="PROSITE" id="PS50987"/>
    </source>
</evidence>
<reference evidence="6" key="1">
    <citation type="submission" date="2015-07" db="EMBL/GenBank/DDBJ databases">
        <authorList>
            <person name="Urmite Genomes"/>
        </authorList>
    </citation>
    <scope>NUCLEOTIDE SEQUENCE [LARGE SCALE GENOMIC DNA]</scope>
    <source>
        <strain evidence="6">type strain: ATCC 49404</strain>
    </source>
</reference>
<evidence type="ECO:0000256" key="1">
    <source>
        <dbReference type="ARBA" id="ARBA00023015"/>
    </source>
</evidence>
<dbReference type="EMBL" id="CWKH01000003">
    <property type="protein sequence ID" value="CRZ18386.1"/>
    <property type="molecule type" value="Genomic_DNA"/>
</dbReference>
<dbReference type="SMART" id="SM00418">
    <property type="entry name" value="HTH_ARSR"/>
    <property type="match status" value="1"/>
</dbReference>
<keyword evidence="2" id="KW-0238">DNA-binding</keyword>
<keyword evidence="6" id="KW-1185">Reference proteome</keyword>
<evidence type="ECO:0000256" key="2">
    <source>
        <dbReference type="ARBA" id="ARBA00023125"/>
    </source>
</evidence>
<dbReference type="PANTHER" id="PTHR33154">
    <property type="entry name" value="TRANSCRIPTIONAL REGULATOR, ARSR FAMILY"/>
    <property type="match status" value="1"/>
</dbReference>
<dbReference type="STRING" id="146018.BN2156_05287"/>
<dbReference type="RefSeq" id="WP_090517926.1">
    <property type="nucleotide sequence ID" value="NZ_CWKH01000003.1"/>
</dbReference>
<organism evidence="5 6">
    <name type="scientific">Mycolicibacterium neworleansense</name>
    <dbReference type="NCBI Taxonomy" id="146018"/>
    <lineage>
        <taxon>Bacteria</taxon>
        <taxon>Bacillati</taxon>
        <taxon>Actinomycetota</taxon>
        <taxon>Actinomycetes</taxon>
        <taxon>Mycobacteriales</taxon>
        <taxon>Mycobacteriaceae</taxon>
        <taxon>Mycolicibacterium</taxon>
    </lineage>
</organism>
<gene>
    <name evidence="5" type="ORF">BN2156_05287</name>
</gene>